<dbReference type="AlphaFoldDB" id="A0A9D5M3H3"/>
<feature type="domain" description="Xylose isomerase-like TIM barrel" evidence="1">
    <location>
        <begin position="20"/>
        <end position="308"/>
    </location>
</feature>
<name>A0A9D5M3H3_9FIRM</name>
<dbReference type="Gene3D" id="3.20.20.150">
    <property type="entry name" value="Divalent-metal-dependent TIM barrel enzymes"/>
    <property type="match status" value="1"/>
</dbReference>
<organism evidence="2 3">
    <name type="scientific">Ructibacterium gallinarum</name>
    <dbReference type="NCBI Taxonomy" id="2779355"/>
    <lineage>
        <taxon>Bacteria</taxon>
        <taxon>Bacillati</taxon>
        <taxon>Bacillota</taxon>
        <taxon>Clostridia</taxon>
        <taxon>Eubacteriales</taxon>
        <taxon>Oscillospiraceae</taxon>
        <taxon>Ructibacterium</taxon>
    </lineage>
</organism>
<dbReference type="RefSeq" id="WP_226391450.1">
    <property type="nucleotide sequence ID" value="NZ_JADCKB010000001.1"/>
</dbReference>
<evidence type="ECO:0000313" key="2">
    <source>
        <dbReference type="EMBL" id="MBE5038884.1"/>
    </source>
</evidence>
<dbReference type="EMBL" id="JADCKB010000001">
    <property type="protein sequence ID" value="MBE5038884.1"/>
    <property type="molecule type" value="Genomic_DNA"/>
</dbReference>
<dbReference type="InterPro" id="IPR050312">
    <property type="entry name" value="IolE/XylAMocC-like"/>
</dbReference>
<dbReference type="SUPFAM" id="SSF51658">
    <property type="entry name" value="Xylose isomerase-like"/>
    <property type="match status" value="1"/>
</dbReference>
<dbReference type="GO" id="GO:0016853">
    <property type="term" value="F:isomerase activity"/>
    <property type="evidence" value="ECO:0007669"/>
    <property type="project" value="UniProtKB-KW"/>
</dbReference>
<evidence type="ECO:0000259" key="1">
    <source>
        <dbReference type="Pfam" id="PF01261"/>
    </source>
</evidence>
<keyword evidence="3" id="KW-1185">Reference proteome</keyword>
<accession>A0A9D5M3H3</accession>
<dbReference type="InterPro" id="IPR036237">
    <property type="entry name" value="Xyl_isomerase-like_sf"/>
</dbReference>
<keyword evidence="2" id="KW-0413">Isomerase</keyword>
<protein>
    <submittedName>
        <fullName evidence="2">Sugar phosphate isomerase/epimerase</fullName>
    </submittedName>
</protein>
<dbReference type="PANTHER" id="PTHR12110:SF21">
    <property type="entry name" value="XYLOSE ISOMERASE-LIKE TIM BARREL DOMAIN-CONTAINING PROTEIN"/>
    <property type="match status" value="1"/>
</dbReference>
<comment type="caution">
    <text evidence="2">The sequence shown here is derived from an EMBL/GenBank/DDBJ whole genome shotgun (WGS) entry which is preliminary data.</text>
</comment>
<proteinExistence type="predicted"/>
<evidence type="ECO:0000313" key="3">
    <source>
        <dbReference type="Proteomes" id="UP000806542"/>
    </source>
</evidence>
<dbReference type="Pfam" id="PF01261">
    <property type="entry name" value="AP_endonuc_2"/>
    <property type="match status" value="1"/>
</dbReference>
<dbReference type="InterPro" id="IPR013022">
    <property type="entry name" value="Xyl_isomerase-like_TIM-brl"/>
</dbReference>
<sequence length="321" mass="36337">MKLGVMNPVLNQYTFEEAIEYLESLGVQTIEIGAGGFPGNQHLKPEELLQSPENVKNYKKALENHHLEISGISCHGNPLHPQKAIAEKFHNEFKNAILAAEALEVDTVIGFSGCPGDCDTSKYPNWVTCPWPEDFTEILKWQWNEKVIPYWKDMAKFAAEHHIKKIAFEMHPGFVVYNPETCLRLRNAVGEIIGANFDPSHLFWQGIDPVAAIRALKGALYHFHAKDTRIDQRNCDVNGVLDTKSYGDIPERSWVFRTIGYGHDKKVWNDIISMLKTIGYDGAISIEHEDGLMSPKEGLEKAVAFLKDVLIFENAGEMWWA</sequence>
<dbReference type="Proteomes" id="UP000806542">
    <property type="component" value="Unassembled WGS sequence"/>
</dbReference>
<reference evidence="2" key="1">
    <citation type="submission" date="2020-10" db="EMBL/GenBank/DDBJ databases">
        <title>ChiBAC.</title>
        <authorList>
            <person name="Zenner C."/>
            <person name="Hitch T.C.A."/>
            <person name="Clavel T."/>
        </authorList>
    </citation>
    <scope>NUCLEOTIDE SEQUENCE</scope>
    <source>
        <strain evidence="2">DSM 107454</strain>
    </source>
</reference>
<dbReference type="PANTHER" id="PTHR12110">
    <property type="entry name" value="HYDROXYPYRUVATE ISOMERASE"/>
    <property type="match status" value="1"/>
</dbReference>
<gene>
    <name evidence="2" type="ORF">INF28_00185</name>
</gene>